<dbReference type="SMART" id="SM00895">
    <property type="entry name" value="FCD"/>
    <property type="match status" value="1"/>
</dbReference>
<sequence length="249" mass="28059">MQRWNDPGKKGEKIVRRKLSDQVLERLRDMMISGELKAGDPMPSERELMERFGVGRPAVREALQSMQSMGLITISHGERSRVGFLSADILFRQADPVAQLLLAMSPDNLEHLKEARRHFELGMVRLAAERATPEDAAVLRGLVEEQRGHLGDAPLFIRTDMQFHATIARMSGNPIFASVSEAMLNWLFNYHTEVLIWTGQEEVTLKEHALIVDNIEAGDPDGATEAMRMHIDRTADLYKHRKPGVAQKG</sequence>
<dbReference type="PANTHER" id="PTHR43537">
    <property type="entry name" value="TRANSCRIPTIONAL REGULATOR, GNTR FAMILY"/>
    <property type="match status" value="1"/>
</dbReference>
<evidence type="ECO:0000256" key="3">
    <source>
        <dbReference type="ARBA" id="ARBA00023163"/>
    </source>
</evidence>
<dbReference type="Pfam" id="PF00392">
    <property type="entry name" value="GntR"/>
    <property type="match status" value="1"/>
</dbReference>
<dbReference type="Gene3D" id="1.20.120.530">
    <property type="entry name" value="GntR ligand-binding domain-like"/>
    <property type="match status" value="1"/>
</dbReference>
<dbReference type="KEGG" id="orm:HTY61_08750"/>
<evidence type="ECO:0000259" key="4">
    <source>
        <dbReference type="PROSITE" id="PS50949"/>
    </source>
</evidence>
<evidence type="ECO:0000256" key="2">
    <source>
        <dbReference type="ARBA" id="ARBA00023125"/>
    </source>
</evidence>
<dbReference type="PANTHER" id="PTHR43537:SF5">
    <property type="entry name" value="UXU OPERON TRANSCRIPTIONAL REGULATOR"/>
    <property type="match status" value="1"/>
</dbReference>
<dbReference type="PROSITE" id="PS50949">
    <property type="entry name" value="HTH_GNTR"/>
    <property type="match status" value="1"/>
</dbReference>
<evidence type="ECO:0000313" key="6">
    <source>
        <dbReference type="Proteomes" id="UP000509367"/>
    </source>
</evidence>
<dbReference type="Gene3D" id="1.10.10.10">
    <property type="entry name" value="Winged helix-like DNA-binding domain superfamily/Winged helix DNA-binding domain"/>
    <property type="match status" value="1"/>
</dbReference>
<dbReference type="InterPro" id="IPR036388">
    <property type="entry name" value="WH-like_DNA-bd_sf"/>
</dbReference>
<dbReference type="InterPro" id="IPR008920">
    <property type="entry name" value="TF_FadR/GntR_C"/>
</dbReference>
<name>A0A6N1VGX1_9HYPH</name>
<evidence type="ECO:0000256" key="1">
    <source>
        <dbReference type="ARBA" id="ARBA00023015"/>
    </source>
</evidence>
<dbReference type="NCBIfam" id="NF003011">
    <property type="entry name" value="PRK03837.1"/>
    <property type="match status" value="1"/>
</dbReference>
<dbReference type="InterPro" id="IPR000524">
    <property type="entry name" value="Tscrpt_reg_HTH_GntR"/>
</dbReference>
<keyword evidence="2" id="KW-0238">DNA-binding</keyword>
<dbReference type="InterPro" id="IPR036390">
    <property type="entry name" value="WH_DNA-bd_sf"/>
</dbReference>
<keyword evidence="6" id="KW-1185">Reference proteome</keyword>
<dbReference type="SUPFAM" id="SSF48008">
    <property type="entry name" value="GntR ligand-binding domain-like"/>
    <property type="match status" value="1"/>
</dbReference>
<gene>
    <name evidence="5" type="ORF">HTY61_08750</name>
</gene>
<dbReference type="Pfam" id="PF07729">
    <property type="entry name" value="FCD"/>
    <property type="match status" value="1"/>
</dbReference>
<keyword evidence="1" id="KW-0805">Transcription regulation</keyword>
<feature type="domain" description="HTH gntR-type" evidence="4">
    <location>
        <begin position="17"/>
        <end position="89"/>
    </location>
</feature>
<dbReference type="GO" id="GO:0003677">
    <property type="term" value="F:DNA binding"/>
    <property type="evidence" value="ECO:0007669"/>
    <property type="project" value="UniProtKB-KW"/>
</dbReference>
<dbReference type="SMART" id="SM00345">
    <property type="entry name" value="HTH_GNTR"/>
    <property type="match status" value="1"/>
</dbReference>
<dbReference type="CDD" id="cd07377">
    <property type="entry name" value="WHTH_GntR"/>
    <property type="match status" value="1"/>
</dbReference>
<dbReference type="PRINTS" id="PR00035">
    <property type="entry name" value="HTHGNTR"/>
</dbReference>
<organism evidence="5 6">
    <name type="scientific">Oricola thermophila</name>
    <dbReference type="NCBI Taxonomy" id="2742145"/>
    <lineage>
        <taxon>Bacteria</taxon>
        <taxon>Pseudomonadati</taxon>
        <taxon>Pseudomonadota</taxon>
        <taxon>Alphaproteobacteria</taxon>
        <taxon>Hyphomicrobiales</taxon>
        <taxon>Ahrensiaceae</taxon>
        <taxon>Oricola</taxon>
    </lineage>
</organism>
<accession>A0A6N1VGX1</accession>
<dbReference type="AlphaFoldDB" id="A0A6N1VGX1"/>
<dbReference type="RefSeq" id="WP_175276425.1">
    <property type="nucleotide sequence ID" value="NZ_CP054836.1"/>
</dbReference>
<keyword evidence="3" id="KW-0804">Transcription</keyword>
<dbReference type="InterPro" id="IPR011711">
    <property type="entry name" value="GntR_C"/>
</dbReference>
<dbReference type="SUPFAM" id="SSF46785">
    <property type="entry name" value="Winged helix' DNA-binding domain"/>
    <property type="match status" value="1"/>
</dbReference>
<dbReference type="EMBL" id="CP054836">
    <property type="protein sequence ID" value="QKV18532.1"/>
    <property type="molecule type" value="Genomic_DNA"/>
</dbReference>
<reference evidence="5 6" key="1">
    <citation type="submission" date="2020-06" db="EMBL/GenBank/DDBJ databases">
        <title>Oricola thermophila sp. nov. isolated from a tidal sediments.</title>
        <authorList>
            <person name="Kwon K.K."/>
            <person name="Yang S.-H."/>
            <person name="Park M.-J."/>
        </authorList>
    </citation>
    <scope>NUCLEOTIDE SEQUENCE [LARGE SCALE GENOMIC DNA]</scope>
    <source>
        <strain evidence="5 6">MEBiC13590</strain>
    </source>
</reference>
<dbReference type="Proteomes" id="UP000509367">
    <property type="component" value="Chromosome"/>
</dbReference>
<dbReference type="GO" id="GO:0003700">
    <property type="term" value="F:DNA-binding transcription factor activity"/>
    <property type="evidence" value="ECO:0007669"/>
    <property type="project" value="InterPro"/>
</dbReference>
<proteinExistence type="predicted"/>
<evidence type="ECO:0000313" key="5">
    <source>
        <dbReference type="EMBL" id="QKV18532.1"/>
    </source>
</evidence>
<protein>
    <submittedName>
        <fullName evidence="5">Transcriptional regulator NanR</fullName>
    </submittedName>
</protein>